<reference evidence="1 2" key="1">
    <citation type="submission" date="2019-06" db="EMBL/GenBank/DDBJ databases">
        <authorList>
            <person name="Rodrigo-Torres L."/>
            <person name="Arahal R. D."/>
            <person name="Lucena T."/>
        </authorList>
    </citation>
    <scope>NUCLEOTIDE SEQUENCE [LARGE SCALE GENOMIC DNA]</scope>
    <source>
        <strain evidence="1 2">SB0023/3</strain>
    </source>
</reference>
<evidence type="ECO:0000313" key="2">
    <source>
        <dbReference type="Proteomes" id="UP000410984"/>
    </source>
</evidence>
<protein>
    <submittedName>
        <fullName evidence="1">Uncharacterized protein</fullName>
    </submittedName>
</protein>
<organism evidence="1 2">
    <name type="scientific">Methylobacterium symbioticum</name>
    <dbReference type="NCBI Taxonomy" id="2584084"/>
    <lineage>
        <taxon>Bacteria</taxon>
        <taxon>Pseudomonadati</taxon>
        <taxon>Pseudomonadota</taxon>
        <taxon>Alphaproteobacteria</taxon>
        <taxon>Hyphomicrobiales</taxon>
        <taxon>Methylobacteriaceae</taxon>
        <taxon>Methylobacterium</taxon>
    </lineage>
</organism>
<dbReference type="Proteomes" id="UP000410984">
    <property type="component" value="Unassembled WGS sequence"/>
</dbReference>
<evidence type="ECO:0000313" key="1">
    <source>
        <dbReference type="EMBL" id="VUD71822.1"/>
    </source>
</evidence>
<gene>
    <name evidence="1" type="ORF">MET9862_02410</name>
</gene>
<name>A0A509ECB5_9HYPH</name>
<sequence>MSLLAALTIVGPFTLAGLAFFAGQARYGWGR</sequence>
<proteinExistence type="predicted"/>
<dbReference type="EMBL" id="CABFPH010000029">
    <property type="protein sequence ID" value="VUD71822.1"/>
    <property type="molecule type" value="Genomic_DNA"/>
</dbReference>
<keyword evidence="2" id="KW-1185">Reference proteome</keyword>
<accession>A0A509ECB5</accession>
<dbReference type="AlphaFoldDB" id="A0A509ECB5"/>